<name>A0A2N3XU34_SACSN</name>
<evidence type="ECO:0000313" key="2">
    <source>
        <dbReference type="Proteomes" id="UP000233786"/>
    </source>
</evidence>
<accession>A0A2N3XU34</accession>
<dbReference type="STRING" id="994479.GCA_000194155_08139"/>
<dbReference type="OrthoDB" id="5186342at2"/>
<dbReference type="EMBL" id="PJNB01000001">
    <property type="protein sequence ID" value="PKW14149.1"/>
    <property type="molecule type" value="Genomic_DNA"/>
</dbReference>
<evidence type="ECO:0000313" key="1">
    <source>
        <dbReference type="EMBL" id="PKW14149.1"/>
    </source>
</evidence>
<comment type="caution">
    <text evidence="1">The sequence shown here is derived from an EMBL/GenBank/DDBJ whole genome shotgun (WGS) entry which is preliminary data.</text>
</comment>
<evidence type="ECO:0008006" key="3">
    <source>
        <dbReference type="Google" id="ProtNLM"/>
    </source>
</evidence>
<protein>
    <recommendedName>
        <fullName evidence="3">HTH cro/C1-type domain-containing protein</fullName>
    </recommendedName>
</protein>
<gene>
    <name evidence="1" type="ORF">A8926_1744</name>
</gene>
<reference evidence="1" key="1">
    <citation type="submission" date="2017-12" db="EMBL/GenBank/DDBJ databases">
        <title>Sequencing the genomes of 1000 Actinobacteria strains.</title>
        <authorList>
            <person name="Klenk H.-P."/>
        </authorList>
    </citation>
    <scope>NUCLEOTIDE SEQUENCE [LARGE SCALE GENOMIC DNA]</scope>
    <source>
        <strain evidence="1">DSM 44228</strain>
    </source>
</reference>
<dbReference type="RefSeq" id="WP_044577421.1">
    <property type="nucleotide sequence ID" value="NZ_CP061007.1"/>
</dbReference>
<sequence>MSKDWAAVATAITTRLAELDMTQKELADRADVGVFTLRQLQNPEAYEPKRRTPRLLAAISKGLRYPENHLAQVLEGDTPAEADADLRSEVATLRQEVADLRERVNELAPRSAPNK</sequence>
<dbReference type="GO" id="GO:0003677">
    <property type="term" value="F:DNA binding"/>
    <property type="evidence" value="ECO:0007669"/>
    <property type="project" value="InterPro"/>
</dbReference>
<dbReference type="Proteomes" id="UP000233786">
    <property type="component" value="Unassembled WGS sequence"/>
</dbReference>
<dbReference type="InterPro" id="IPR010982">
    <property type="entry name" value="Lambda_DNA-bd_dom_sf"/>
</dbReference>
<dbReference type="Gene3D" id="1.10.260.40">
    <property type="entry name" value="lambda repressor-like DNA-binding domains"/>
    <property type="match status" value="1"/>
</dbReference>
<dbReference type="AlphaFoldDB" id="A0A2N3XU34"/>
<keyword evidence="2" id="KW-1185">Reference proteome</keyword>
<organism evidence="1 2">
    <name type="scientific">Saccharopolyspora spinosa</name>
    <dbReference type="NCBI Taxonomy" id="60894"/>
    <lineage>
        <taxon>Bacteria</taxon>
        <taxon>Bacillati</taxon>
        <taxon>Actinomycetota</taxon>
        <taxon>Actinomycetes</taxon>
        <taxon>Pseudonocardiales</taxon>
        <taxon>Pseudonocardiaceae</taxon>
        <taxon>Saccharopolyspora</taxon>
    </lineage>
</organism>
<dbReference type="SUPFAM" id="SSF47413">
    <property type="entry name" value="lambda repressor-like DNA-binding domains"/>
    <property type="match status" value="1"/>
</dbReference>
<proteinExistence type="predicted"/>